<sequence length="177" mass="19211">MKDGELYVSPLTFEDVKEYSKINYCAKFCTDDRETKRADTTKGLVGHVHEVGRITKTCISHRLPWSVPYPEGLSPSAKLGTNKPPFSDLANALPAAVSAPSLPSLHQIPTLDSDIPPTQDCSLWLLTGAMVMALDAYSPPFLSQSPLGGPFKQLSQSCTGWHPGGWSHQDGCQTLLV</sequence>
<evidence type="ECO:0000313" key="1">
    <source>
        <dbReference type="EMBL" id="KAJ9055070.1"/>
    </source>
</evidence>
<protein>
    <submittedName>
        <fullName evidence="1">Uncharacterized protein</fullName>
    </submittedName>
</protein>
<dbReference type="EMBL" id="QTSX02006414">
    <property type="protein sequence ID" value="KAJ9055070.1"/>
    <property type="molecule type" value="Genomic_DNA"/>
</dbReference>
<evidence type="ECO:0000313" key="2">
    <source>
        <dbReference type="Proteomes" id="UP001165960"/>
    </source>
</evidence>
<gene>
    <name evidence="1" type="ORF">DSO57_1008107</name>
</gene>
<proteinExistence type="predicted"/>
<name>A0ACC2RYB4_9FUNG</name>
<accession>A0ACC2RYB4</accession>
<dbReference type="Proteomes" id="UP001165960">
    <property type="component" value="Unassembled WGS sequence"/>
</dbReference>
<comment type="caution">
    <text evidence="1">The sequence shown here is derived from an EMBL/GenBank/DDBJ whole genome shotgun (WGS) entry which is preliminary data.</text>
</comment>
<reference evidence="1" key="1">
    <citation type="submission" date="2022-04" db="EMBL/GenBank/DDBJ databases">
        <title>Genome of the entomopathogenic fungus Entomophthora muscae.</title>
        <authorList>
            <person name="Elya C."/>
            <person name="Lovett B.R."/>
            <person name="Lee E."/>
            <person name="Macias A.M."/>
            <person name="Hajek A.E."/>
            <person name="De Bivort B.L."/>
            <person name="Kasson M.T."/>
            <person name="De Fine Licht H.H."/>
            <person name="Stajich J.E."/>
        </authorList>
    </citation>
    <scope>NUCLEOTIDE SEQUENCE</scope>
    <source>
        <strain evidence="1">Berkeley</strain>
    </source>
</reference>
<keyword evidence="2" id="KW-1185">Reference proteome</keyword>
<organism evidence="1 2">
    <name type="scientific">Entomophthora muscae</name>
    <dbReference type="NCBI Taxonomy" id="34485"/>
    <lineage>
        <taxon>Eukaryota</taxon>
        <taxon>Fungi</taxon>
        <taxon>Fungi incertae sedis</taxon>
        <taxon>Zoopagomycota</taxon>
        <taxon>Entomophthoromycotina</taxon>
        <taxon>Entomophthoromycetes</taxon>
        <taxon>Entomophthorales</taxon>
        <taxon>Entomophthoraceae</taxon>
        <taxon>Entomophthora</taxon>
    </lineage>
</organism>